<proteinExistence type="inferred from homology"/>
<keyword evidence="10" id="KW-1185">Reference proteome</keyword>
<feature type="region of interest" description="Disordered" evidence="8">
    <location>
        <begin position="1"/>
        <end position="22"/>
    </location>
</feature>
<dbReference type="GO" id="GO:0061575">
    <property type="term" value="F:cyclin-dependent protein serine/threonine kinase activator activity"/>
    <property type="evidence" value="ECO:0007669"/>
    <property type="project" value="InterPro"/>
</dbReference>
<dbReference type="InterPro" id="IPR036915">
    <property type="entry name" value="Cyclin-like_sf"/>
</dbReference>
<evidence type="ECO:0008006" key="11">
    <source>
        <dbReference type="Google" id="ProtNLM"/>
    </source>
</evidence>
<dbReference type="FunFam" id="1.10.472.10:FF:000025">
    <property type="entry name" value="Cyclin-dependent kinase 5 activator"/>
    <property type="match status" value="1"/>
</dbReference>
<dbReference type="Pfam" id="PF03261">
    <property type="entry name" value="CDK5_activator"/>
    <property type="match status" value="1"/>
</dbReference>
<evidence type="ECO:0000313" key="9">
    <source>
        <dbReference type="EMBL" id="CAH0098905.1"/>
    </source>
</evidence>
<gene>
    <name evidence="9" type="ORF">DGAL_LOCUS1013</name>
</gene>
<evidence type="ECO:0000256" key="8">
    <source>
        <dbReference type="SAM" id="MobiDB-lite"/>
    </source>
</evidence>
<dbReference type="GO" id="GO:0005737">
    <property type="term" value="C:cytoplasm"/>
    <property type="evidence" value="ECO:0007669"/>
    <property type="project" value="TreeGrafter"/>
</dbReference>
<protein>
    <recommendedName>
        <fullName evidence="11">Cyclin-dependent kinase 5 activator</fullName>
    </recommendedName>
</protein>
<evidence type="ECO:0000256" key="1">
    <source>
        <dbReference type="ARBA" id="ARBA00004193"/>
    </source>
</evidence>
<comment type="subcellular location">
    <subcellularLocation>
        <location evidence="1">Cell membrane</location>
        <topology evidence="1">Lipid-anchor</topology>
    </subcellularLocation>
    <subcellularLocation>
        <location evidence="7">Endomembrane system</location>
        <topology evidence="7">Lipid-anchor</topology>
        <orientation evidence="7">Cytoplasmic side</orientation>
    </subcellularLocation>
</comment>
<sequence>MGTVMSFNPREARSSVSTTADTKNHLRHCKDAILHSTTSHMDQLNNKSLVAIIRDENDIVDGQLERNFRKSSVFINSLSWKRLSNPVIQKKKMEVHNATISNRVSVLRTPLDNVHPVLDNNKNIQKSYYTFKANDYFEPIFQTKTTIRSPLSLSVTQFDSKSACNHNRKIEKNHVSQDQLEKNPKQNTATNRNNNRAILHSKTINKAKKTVVQASTSELLRCFGVFLFRRCHRLKDFQGADAVMWLRMVDRSLLLQGWQDVGFVNPSNVVFVYLIVKKIVTENVESEQELQSIVLTCLYLSYSYMGNEISYPLKPFLVDSDRSRFWSRCLCIIDQLSTDMLRLNSEPAFFTEVFSELKSYGTTPFLS</sequence>
<dbReference type="EMBL" id="CAKKLH010000011">
    <property type="protein sequence ID" value="CAH0098905.1"/>
    <property type="molecule type" value="Genomic_DNA"/>
</dbReference>
<dbReference type="OrthoDB" id="7676799at2759"/>
<dbReference type="Gene3D" id="1.10.472.10">
    <property type="entry name" value="Cyclin-like"/>
    <property type="match status" value="1"/>
</dbReference>
<dbReference type="PANTHER" id="PTHR23401">
    <property type="entry name" value="CYCLIN DEPENDANT KINASE-5 ACTIVATOR"/>
    <property type="match status" value="1"/>
</dbReference>
<dbReference type="GO" id="GO:0012505">
    <property type="term" value="C:endomembrane system"/>
    <property type="evidence" value="ECO:0007669"/>
    <property type="project" value="UniProtKB-SubCell"/>
</dbReference>
<keyword evidence="3" id="KW-1003">Cell membrane</keyword>
<dbReference type="GO" id="GO:0007411">
    <property type="term" value="P:axon guidance"/>
    <property type="evidence" value="ECO:0007669"/>
    <property type="project" value="TreeGrafter"/>
</dbReference>
<comment type="caution">
    <text evidence="9">The sequence shown here is derived from an EMBL/GenBank/DDBJ whole genome shotgun (WGS) entry which is preliminary data.</text>
</comment>
<evidence type="ECO:0000256" key="2">
    <source>
        <dbReference type="ARBA" id="ARBA00010175"/>
    </source>
</evidence>
<dbReference type="Proteomes" id="UP000789390">
    <property type="component" value="Unassembled WGS sequence"/>
</dbReference>
<keyword evidence="6" id="KW-0449">Lipoprotein</keyword>
<dbReference type="GO" id="GO:0016533">
    <property type="term" value="C:protein kinase 5 complex"/>
    <property type="evidence" value="ECO:0007669"/>
    <property type="project" value="InterPro"/>
</dbReference>
<dbReference type="AlphaFoldDB" id="A0A8J2WCF8"/>
<reference evidence="9" key="1">
    <citation type="submission" date="2021-11" db="EMBL/GenBank/DDBJ databases">
        <authorList>
            <person name="Schell T."/>
        </authorList>
    </citation>
    <scope>NUCLEOTIDE SEQUENCE</scope>
    <source>
        <strain evidence="9">M5</strain>
    </source>
</reference>
<evidence type="ECO:0000256" key="6">
    <source>
        <dbReference type="ARBA" id="ARBA00023288"/>
    </source>
</evidence>
<dbReference type="GO" id="GO:0019901">
    <property type="term" value="F:protein kinase binding"/>
    <property type="evidence" value="ECO:0007669"/>
    <property type="project" value="TreeGrafter"/>
</dbReference>
<feature type="region of interest" description="Disordered" evidence="8">
    <location>
        <begin position="174"/>
        <end position="194"/>
    </location>
</feature>
<dbReference type="GO" id="GO:0005886">
    <property type="term" value="C:plasma membrane"/>
    <property type="evidence" value="ECO:0007669"/>
    <property type="project" value="UniProtKB-SubCell"/>
</dbReference>
<evidence type="ECO:0000313" key="10">
    <source>
        <dbReference type="Proteomes" id="UP000789390"/>
    </source>
</evidence>
<evidence type="ECO:0000256" key="5">
    <source>
        <dbReference type="ARBA" id="ARBA00023136"/>
    </source>
</evidence>
<evidence type="ECO:0000256" key="4">
    <source>
        <dbReference type="ARBA" id="ARBA00022553"/>
    </source>
</evidence>
<dbReference type="InterPro" id="IPR004944">
    <property type="entry name" value="CDK5_activator"/>
</dbReference>
<accession>A0A8J2WCF8</accession>
<keyword evidence="5" id="KW-0472">Membrane</keyword>
<organism evidence="9 10">
    <name type="scientific">Daphnia galeata</name>
    <dbReference type="NCBI Taxonomy" id="27404"/>
    <lineage>
        <taxon>Eukaryota</taxon>
        <taxon>Metazoa</taxon>
        <taxon>Ecdysozoa</taxon>
        <taxon>Arthropoda</taxon>
        <taxon>Crustacea</taxon>
        <taxon>Branchiopoda</taxon>
        <taxon>Diplostraca</taxon>
        <taxon>Cladocera</taxon>
        <taxon>Anomopoda</taxon>
        <taxon>Daphniidae</taxon>
        <taxon>Daphnia</taxon>
    </lineage>
</organism>
<comment type="similarity">
    <text evidence="2">Belongs to the cyclin-dependent kinase 5 activator family.</text>
</comment>
<name>A0A8J2WCF8_9CRUS</name>
<keyword evidence="4" id="KW-0597">Phosphoprotein</keyword>
<dbReference type="SUPFAM" id="SSF47954">
    <property type="entry name" value="Cyclin-like"/>
    <property type="match status" value="1"/>
</dbReference>
<evidence type="ECO:0000256" key="3">
    <source>
        <dbReference type="ARBA" id="ARBA00022475"/>
    </source>
</evidence>
<evidence type="ECO:0000256" key="7">
    <source>
        <dbReference type="ARBA" id="ARBA00046278"/>
    </source>
</evidence>
<dbReference type="GO" id="GO:0030426">
    <property type="term" value="C:growth cone"/>
    <property type="evidence" value="ECO:0007669"/>
    <property type="project" value="TreeGrafter"/>
</dbReference>
<dbReference type="PANTHER" id="PTHR23401:SF0">
    <property type="entry name" value="CYCLIN-DEPENDENT KINASE 5 ACTIVATOR"/>
    <property type="match status" value="1"/>
</dbReference>
<feature type="compositionally biased region" description="Basic and acidic residues" evidence="8">
    <location>
        <begin position="174"/>
        <end position="184"/>
    </location>
</feature>